<evidence type="ECO:0000313" key="3">
    <source>
        <dbReference type="Proteomes" id="UP000752696"/>
    </source>
</evidence>
<comment type="caution">
    <text evidence="2">The sequence shown here is derived from an EMBL/GenBank/DDBJ whole genome shotgun (WGS) entry which is preliminary data.</text>
</comment>
<dbReference type="EMBL" id="CAJDYZ010011618">
    <property type="protein sequence ID" value="CAD1479751.1"/>
    <property type="molecule type" value="Genomic_DNA"/>
</dbReference>
<feature type="non-terminal residue" evidence="2">
    <location>
        <position position="1"/>
    </location>
</feature>
<accession>A0A6V7HKZ1</accession>
<dbReference type="OrthoDB" id="7615848at2759"/>
<protein>
    <submittedName>
        <fullName evidence="2">Uncharacterized protein</fullName>
    </submittedName>
</protein>
<dbReference type="Proteomes" id="UP000752696">
    <property type="component" value="Unassembled WGS sequence"/>
</dbReference>
<dbReference type="AlphaFoldDB" id="A0A6V7HKZ1"/>
<evidence type="ECO:0000256" key="1">
    <source>
        <dbReference type="SAM" id="Coils"/>
    </source>
</evidence>
<reference evidence="2" key="1">
    <citation type="submission" date="2020-07" db="EMBL/GenBank/DDBJ databases">
        <authorList>
            <person name="Nazaruddin N."/>
        </authorList>
    </citation>
    <scope>NUCLEOTIDE SEQUENCE</scope>
</reference>
<evidence type="ECO:0000313" key="2">
    <source>
        <dbReference type="EMBL" id="CAD1479751.1"/>
    </source>
</evidence>
<keyword evidence="1" id="KW-0175">Coiled coil</keyword>
<feature type="coiled-coil region" evidence="1">
    <location>
        <begin position="94"/>
        <end position="121"/>
    </location>
</feature>
<proteinExistence type="predicted"/>
<gene>
    <name evidence="2" type="ORF">MHI_LOCUS878149</name>
</gene>
<name>A0A6V7HKZ1_9HYME</name>
<keyword evidence="3" id="KW-1185">Reference proteome</keyword>
<organism evidence="2 3">
    <name type="scientific">Heterotrigona itama</name>
    <dbReference type="NCBI Taxonomy" id="395501"/>
    <lineage>
        <taxon>Eukaryota</taxon>
        <taxon>Metazoa</taxon>
        <taxon>Ecdysozoa</taxon>
        <taxon>Arthropoda</taxon>
        <taxon>Hexapoda</taxon>
        <taxon>Insecta</taxon>
        <taxon>Pterygota</taxon>
        <taxon>Neoptera</taxon>
        <taxon>Endopterygota</taxon>
        <taxon>Hymenoptera</taxon>
        <taxon>Apocrita</taxon>
        <taxon>Aculeata</taxon>
        <taxon>Apoidea</taxon>
        <taxon>Anthophila</taxon>
        <taxon>Apidae</taxon>
        <taxon>Heterotrigona</taxon>
    </lineage>
</organism>
<sequence>GENNILQSQAATLAESKLELQKTVIGLRKEIVDTRDAYLETERRCRALLDESCKRNESVSLARAIRPITISHLARSKSKSGWMVLVDYTSIHLKEEYEGTVARLEQEISSLRESLISIERGYERARNANDDGTIKQIREKIVLKPEDDPVADMTQQLITNREKIKTLSRQNDRLSKTLCRLREYRGQVPTNGSNK</sequence>